<feature type="chain" id="PRO_5036069535" evidence="1">
    <location>
        <begin position="23"/>
        <end position="444"/>
    </location>
</feature>
<feature type="signal peptide" evidence="1">
    <location>
        <begin position="1"/>
        <end position="22"/>
    </location>
</feature>
<dbReference type="PROSITE" id="PS51257">
    <property type="entry name" value="PROKAR_LIPOPROTEIN"/>
    <property type="match status" value="1"/>
</dbReference>
<accession>A0A374MUU5</accession>
<protein>
    <submittedName>
        <fullName evidence="2">DUF4925 domain-containing protein</fullName>
    </submittedName>
</protein>
<sequence length="444" mass="48119">MKKKLLYLFALICSMSMFTACSDDDDKPNWKKLPTQEISAGNLALTTNTLPQVGASVKLAMVDENNGVLTLTKAIRGVNEIEIDVVVTEQTGGLFQYQGTASVPTTKVVSELVSSIAVKVNGNITMDGKAKVEVTTETSGDLVKKWLLCDKLYTTTGTDVKRRPYAPAKINLLSTYSGGKTADNISNLGSGILSAVMVKLLKDVEFKADGNIVADYAQEINIETADIVKGILSSLPSTSNVSWVTSPTNFAYWYVSGDHINLVLNLSSIINKIMENQDGADTKNTVALTEILEGLRGMKGAEIKALLSGLLGNLGSEGILSKLDLTKISDADVEKLVGYLLDGFPLNYEISEITVSDGVTIDNIYVYLDKDFFDMLMPLIYPLLPELDALIDGLDIKILGSPVGKYIRTMLNIESMTDLEQVWKESTVFKIGIDISSGSHKVSK</sequence>
<evidence type="ECO:0000313" key="3">
    <source>
        <dbReference type="EMBL" id="RGM52296.1"/>
    </source>
</evidence>
<dbReference type="Proteomes" id="UP000263754">
    <property type="component" value="Unassembled WGS sequence"/>
</dbReference>
<dbReference type="Proteomes" id="UP000261295">
    <property type="component" value="Unassembled WGS sequence"/>
</dbReference>
<evidence type="ECO:0000313" key="2">
    <source>
        <dbReference type="EMBL" id="RGI74763.1"/>
    </source>
</evidence>
<keyword evidence="1" id="KW-0732">Signal</keyword>
<comment type="caution">
    <text evidence="2">The sequence shown here is derived from an EMBL/GenBank/DDBJ whole genome shotgun (WGS) entry which is preliminary data.</text>
</comment>
<name>A0A374MUU5_BACUN</name>
<organism evidence="2 5">
    <name type="scientific">Bacteroides uniformis</name>
    <dbReference type="NCBI Taxonomy" id="820"/>
    <lineage>
        <taxon>Bacteria</taxon>
        <taxon>Pseudomonadati</taxon>
        <taxon>Bacteroidota</taxon>
        <taxon>Bacteroidia</taxon>
        <taxon>Bacteroidales</taxon>
        <taxon>Bacteroidaceae</taxon>
        <taxon>Bacteroides</taxon>
    </lineage>
</organism>
<dbReference type="RefSeq" id="WP_117749857.1">
    <property type="nucleotide sequence ID" value="NZ_JADNCB010000007.1"/>
</dbReference>
<dbReference type="EMBL" id="QSOF01000017">
    <property type="protein sequence ID" value="RGI74763.1"/>
    <property type="molecule type" value="Genomic_DNA"/>
</dbReference>
<gene>
    <name evidence="3" type="ORF">DXC07_18460</name>
    <name evidence="2" type="ORF">DXD90_12375</name>
</gene>
<dbReference type="EMBL" id="QSTL01000022">
    <property type="protein sequence ID" value="RGM52296.1"/>
    <property type="molecule type" value="Genomic_DNA"/>
</dbReference>
<evidence type="ECO:0000256" key="1">
    <source>
        <dbReference type="SAM" id="SignalP"/>
    </source>
</evidence>
<dbReference type="AlphaFoldDB" id="A0A374MUU5"/>
<evidence type="ECO:0000313" key="4">
    <source>
        <dbReference type="Proteomes" id="UP000261295"/>
    </source>
</evidence>
<evidence type="ECO:0000313" key="5">
    <source>
        <dbReference type="Proteomes" id="UP000263754"/>
    </source>
</evidence>
<proteinExistence type="predicted"/>
<reference evidence="4 5" key="1">
    <citation type="submission" date="2018-08" db="EMBL/GenBank/DDBJ databases">
        <title>A genome reference for cultivated species of the human gut microbiota.</title>
        <authorList>
            <person name="Zou Y."/>
            <person name="Xue W."/>
            <person name="Luo G."/>
        </authorList>
    </citation>
    <scope>NUCLEOTIDE SEQUENCE [LARGE SCALE GENOMIC DNA]</scope>
    <source>
        <strain evidence="3 4">OM07-9</strain>
        <strain evidence="2 5">TM10-17</strain>
    </source>
</reference>